<organism evidence="4 5">
    <name type="scientific">Aureimonas endophytica</name>
    <dbReference type="NCBI Taxonomy" id="2027858"/>
    <lineage>
        <taxon>Bacteria</taxon>
        <taxon>Pseudomonadati</taxon>
        <taxon>Pseudomonadota</taxon>
        <taxon>Alphaproteobacteria</taxon>
        <taxon>Hyphomicrobiales</taxon>
        <taxon>Aurantimonadaceae</taxon>
        <taxon>Aureimonas</taxon>
    </lineage>
</organism>
<comment type="caution">
    <text evidence="4">The sequence shown here is derived from an EMBL/GenBank/DDBJ whole genome shotgun (WGS) entry which is preliminary data.</text>
</comment>
<feature type="modified residue" description="4-aspartylphosphate" evidence="2">
    <location>
        <position position="56"/>
    </location>
</feature>
<evidence type="ECO:0000256" key="1">
    <source>
        <dbReference type="ARBA" id="ARBA00022553"/>
    </source>
</evidence>
<reference evidence="4" key="1">
    <citation type="journal article" date="2014" name="Int. J. Syst. Evol. Microbiol.">
        <title>Complete genome sequence of Corynebacterium casei LMG S-19264T (=DSM 44701T), isolated from a smear-ripened cheese.</title>
        <authorList>
            <consortium name="US DOE Joint Genome Institute (JGI-PGF)"/>
            <person name="Walter F."/>
            <person name="Albersmeier A."/>
            <person name="Kalinowski J."/>
            <person name="Ruckert C."/>
        </authorList>
    </citation>
    <scope>NUCLEOTIDE SEQUENCE</scope>
    <source>
        <strain evidence="4">CGMCC 1.15367</strain>
    </source>
</reference>
<evidence type="ECO:0000256" key="2">
    <source>
        <dbReference type="PROSITE-ProRule" id="PRU00169"/>
    </source>
</evidence>
<accession>A0A916ZT96</accession>
<name>A0A916ZT96_9HYPH</name>
<reference evidence="4" key="2">
    <citation type="submission" date="2020-09" db="EMBL/GenBank/DDBJ databases">
        <authorList>
            <person name="Sun Q."/>
            <person name="Zhou Y."/>
        </authorList>
    </citation>
    <scope>NUCLEOTIDE SEQUENCE</scope>
    <source>
        <strain evidence="4">CGMCC 1.15367</strain>
    </source>
</reference>
<evidence type="ECO:0000313" key="5">
    <source>
        <dbReference type="Proteomes" id="UP000644699"/>
    </source>
</evidence>
<dbReference type="Proteomes" id="UP000644699">
    <property type="component" value="Unassembled WGS sequence"/>
</dbReference>
<dbReference type="Gene3D" id="3.40.50.2300">
    <property type="match status" value="1"/>
</dbReference>
<dbReference type="InterPro" id="IPR001789">
    <property type="entry name" value="Sig_transdc_resp-reg_receiver"/>
</dbReference>
<evidence type="ECO:0000313" key="4">
    <source>
        <dbReference type="EMBL" id="GGE12967.1"/>
    </source>
</evidence>
<dbReference type="SMART" id="SM00448">
    <property type="entry name" value="REC"/>
    <property type="match status" value="1"/>
</dbReference>
<gene>
    <name evidence="4" type="ORF">GCM10011390_35090</name>
</gene>
<dbReference type="AlphaFoldDB" id="A0A916ZT96"/>
<protein>
    <submittedName>
        <fullName evidence="4">Response regulator</fullName>
    </submittedName>
</protein>
<keyword evidence="1 2" id="KW-0597">Phosphoprotein</keyword>
<dbReference type="EMBL" id="BMIQ01000005">
    <property type="protein sequence ID" value="GGE12967.1"/>
    <property type="molecule type" value="Genomic_DNA"/>
</dbReference>
<sequence>MAGPAKRVLVVDDGTTIRLFHRTILERAGFEVEEAINGVEGIERALTGRFDLVLVDINMPQMDGYTMLNRMRARPELRDIPAVTISTEAAPLDEELALAAGANLYIVKPADPEALVAAARLMTGRAA</sequence>
<evidence type="ECO:0000259" key="3">
    <source>
        <dbReference type="PROSITE" id="PS50110"/>
    </source>
</evidence>
<keyword evidence="5" id="KW-1185">Reference proteome</keyword>
<dbReference type="PROSITE" id="PS50110">
    <property type="entry name" value="RESPONSE_REGULATORY"/>
    <property type="match status" value="1"/>
</dbReference>
<dbReference type="InterPro" id="IPR011006">
    <property type="entry name" value="CheY-like_superfamily"/>
</dbReference>
<dbReference type="GO" id="GO:0000160">
    <property type="term" value="P:phosphorelay signal transduction system"/>
    <property type="evidence" value="ECO:0007669"/>
    <property type="project" value="InterPro"/>
</dbReference>
<dbReference type="PANTHER" id="PTHR44591:SF25">
    <property type="entry name" value="CHEMOTAXIS TWO-COMPONENT RESPONSE REGULATOR"/>
    <property type="match status" value="1"/>
</dbReference>
<proteinExistence type="predicted"/>
<dbReference type="InterPro" id="IPR050595">
    <property type="entry name" value="Bact_response_regulator"/>
</dbReference>
<dbReference type="SUPFAM" id="SSF52172">
    <property type="entry name" value="CheY-like"/>
    <property type="match status" value="1"/>
</dbReference>
<feature type="domain" description="Response regulatory" evidence="3">
    <location>
        <begin position="7"/>
        <end position="123"/>
    </location>
</feature>
<dbReference type="Pfam" id="PF00072">
    <property type="entry name" value="Response_reg"/>
    <property type="match status" value="1"/>
</dbReference>
<dbReference type="RefSeq" id="WP_188910755.1">
    <property type="nucleotide sequence ID" value="NZ_BMIQ01000005.1"/>
</dbReference>
<dbReference type="PANTHER" id="PTHR44591">
    <property type="entry name" value="STRESS RESPONSE REGULATOR PROTEIN 1"/>
    <property type="match status" value="1"/>
</dbReference>